<comment type="caution">
    <text evidence="1">The sequence shown here is derived from an EMBL/GenBank/DDBJ whole genome shotgun (WGS) entry which is preliminary data.</text>
</comment>
<organism evidence="1 2">
    <name type="scientific">Eumeta variegata</name>
    <name type="common">Bagworm moth</name>
    <name type="synonym">Eumeta japonica</name>
    <dbReference type="NCBI Taxonomy" id="151549"/>
    <lineage>
        <taxon>Eukaryota</taxon>
        <taxon>Metazoa</taxon>
        <taxon>Ecdysozoa</taxon>
        <taxon>Arthropoda</taxon>
        <taxon>Hexapoda</taxon>
        <taxon>Insecta</taxon>
        <taxon>Pterygota</taxon>
        <taxon>Neoptera</taxon>
        <taxon>Endopterygota</taxon>
        <taxon>Lepidoptera</taxon>
        <taxon>Glossata</taxon>
        <taxon>Ditrysia</taxon>
        <taxon>Tineoidea</taxon>
        <taxon>Psychidae</taxon>
        <taxon>Oiketicinae</taxon>
        <taxon>Eumeta</taxon>
    </lineage>
</organism>
<gene>
    <name evidence="1" type="ORF">EVAR_87862_1</name>
</gene>
<dbReference type="EMBL" id="BGZK01000655">
    <property type="protein sequence ID" value="GBP54790.1"/>
    <property type="molecule type" value="Genomic_DNA"/>
</dbReference>
<dbReference type="Proteomes" id="UP000299102">
    <property type="component" value="Unassembled WGS sequence"/>
</dbReference>
<name>A0A4C1WV85_EUMVA</name>
<evidence type="ECO:0000313" key="2">
    <source>
        <dbReference type="Proteomes" id="UP000299102"/>
    </source>
</evidence>
<proteinExistence type="predicted"/>
<evidence type="ECO:0000313" key="1">
    <source>
        <dbReference type="EMBL" id="GBP54790.1"/>
    </source>
</evidence>
<protein>
    <submittedName>
        <fullName evidence="1">Uncharacterized protein</fullName>
    </submittedName>
</protein>
<reference evidence="1 2" key="1">
    <citation type="journal article" date="2019" name="Commun. Biol.">
        <title>The bagworm genome reveals a unique fibroin gene that provides high tensile strength.</title>
        <authorList>
            <person name="Kono N."/>
            <person name="Nakamura H."/>
            <person name="Ohtoshi R."/>
            <person name="Tomita M."/>
            <person name="Numata K."/>
            <person name="Arakawa K."/>
        </authorList>
    </citation>
    <scope>NUCLEOTIDE SEQUENCE [LARGE SCALE GENOMIC DNA]</scope>
</reference>
<sequence length="107" mass="12154">MNTARKQDHARDFKSTQQVITFTFYPNQTYPARDPRWIFSTAAGHSIRFGRIAATLHICRRSFENTLSARASRRAMISAGVCSRRKKILFAGESRDLDGSGSRMGKR</sequence>
<keyword evidence="2" id="KW-1185">Reference proteome</keyword>
<accession>A0A4C1WV85</accession>
<dbReference type="AlphaFoldDB" id="A0A4C1WV85"/>